<evidence type="ECO:0000313" key="2">
    <source>
        <dbReference type="EMBL" id="BAH93967.1"/>
    </source>
</evidence>
<accession>A0A0P0X6U7</accession>
<dbReference type="KEGG" id="dosa:Os07g0539950"/>
<feature type="compositionally biased region" description="Polar residues" evidence="1">
    <location>
        <begin position="1"/>
        <end position="11"/>
    </location>
</feature>
<feature type="compositionally biased region" description="Pro residues" evidence="1">
    <location>
        <begin position="32"/>
        <end position="43"/>
    </location>
</feature>
<reference evidence="3" key="2">
    <citation type="journal article" date="2008" name="Nucleic Acids Res.">
        <title>The rice annotation project database (RAP-DB): 2008 update.</title>
        <authorList>
            <consortium name="The rice annotation project (RAP)"/>
        </authorList>
    </citation>
    <scope>GENOME REANNOTATION</scope>
    <source>
        <strain evidence="3">cv. Nipponbare</strain>
    </source>
</reference>
<organism evidence="2 3">
    <name type="scientific">Oryza sativa subsp. japonica</name>
    <name type="common">Rice</name>
    <dbReference type="NCBI Taxonomy" id="39947"/>
    <lineage>
        <taxon>Eukaryota</taxon>
        <taxon>Viridiplantae</taxon>
        <taxon>Streptophyta</taxon>
        <taxon>Embryophyta</taxon>
        <taxon>Tracheophyta</taxon>
        <taxon>Spermatophyta</taxon>
        <taxon>Magnoliopsida</taxon>
        <taxon>Liliopsida</taxon>
        <taxon>Poales</taxon>
        <taxon>Poaceae</taxon>
        <taxon>BOP clade</taxon>
        <taxon>Oryzoideae</taxon>
        <taxon>Oryzeae</taxon>
        <taxon>Oryzinae</taxon>
        <taxon>Oryza</taxon>
        <taxon>Oryza sativa</taxon>
    </lineage>
</organism>
<dbReference type="Gramene" id="Os07t0539950-01">
    <property type="protein sequence ID" value="Os07t0539950-01"/>
    <property type="gene ID" value="Os07g0539950"/>
</dbReference>
<evidence type="ECO:0000256" key="1">
    <source>
        <dbReference type="SAM" id="MobiDB-lite"/>
    </source>
</evidence>
<feature type="compositionally biased region" description="Low complexity" evidence="1">
    <location>
        <begin position="55"/>
        <end position="73"/>
    </location>
</feature>
<sequence length="80" mass="8697">MNLQQQIQSTRTEQHEASASDAGWQEPSRFRQPPPLPLSPLPPLQGGRRARKGESAVSPLPPRLASLSPTLSSVASLSWE</sequence>
<dbReference type="SMR" id="A0A0P0X6U7"/>
<dbReference type="EMBL" id="AP008213">
    <property type="protein sequence ID" value="BAH93967.1"/>
    <property type="molecule type" value="Genomic_DNA"/>
</dbReference>
<dbReference type="Proteomes" id="UP000000763">
    <property type="component" value="Chromosome 7"/>
</dbReference>
<dbReference type="AlphaFoldDB" id="A0A0P0X6U7"/>
<gene>
    <name evidence="2" type="ordered locus">Os07g0539950</name>
</gene>
<reference evidence="2 3" key="1">
    <citation type="journal article" date="2005" name="Nature">
        <title>The map-based sequence of the rice genome.</title>
        <authorList>
            <consortium name="International rice genome sequencing project (IRGSP)"/>
            <person name="Matsumoto T."/>
            <person name="Wu J."/>
            <person name="Kanamori H."/>
            <person name="Katayose Y."/>
            <person name="Fujisawa M."/>
            <person name="Namiki N."/>
            <person name="Mizuno H."/>
            <person name="Yamamoto K."/>
            <person name="Antonio B.A."/>
            <person name="Baba T."/>
            <person name="Sakata K."/>
            <person name="Nagamura Y."/>
            <person name="Aoki H."/>
            <person name="Arikawa K."/>
            <person name="Arita K."/>
            <person name="Bito T."/>
            <person name="Chiden Y."/>
            <person name="Fujitsuka N."/>
            <person name="Fukunaka R."/>
            <person name="Hamada M."/>
            <person name="Harada C."/>
            <person name="Hayashi A."/>
            <person name="Hijishita S."/>
            <person name="Honda M."/>
            <person name="Hosokawa S."/>
            <person name="Ichikawa Y."/>
            <person name="Idonuma A."/>
            <person name="Iijima M."/>
            <person name="Ikeda M."/>
            <person name="Ikeno M."/>
            <person name="Ito K."/>
            <person name="Ito S."/>
            <person name="Ito T."/>
            <person name="Ito Y."/>
            <person name="Ito Y."/>
            <person name="Iwabuchi A."/>
            <person name="Kamiya K."/>
            <person name="Karasawa W."/>
            <person name="Kurita K."/>
            <person name="Katagiri S."/>
            <person name="Kikuta A."/>
            <person name="Kobayashi H."/>
            <person name="Kobayashi N."/>
            <person name="Machita K."/>
            <person name="Maehara T."/>
            <person name="Masukawa M."/>
            <person name="Mizubayashi T."/>
            <person name="Mukai Y."/>
            <person name="Nagasaki H."/>
            <person name="Nagata Y."/>
            <person name="Naito S."/>
            <person name="Nakashima M."/>
            <person name="Nakama Y."/>
            <person name="Nakamichi Y."/>
            <person name="Nakamura M."/>
            <person name="Meguro A."/>
            <person name="Negishi M."/>
            <person name="Ohta I."/>
            <person name="Ohta T."/>
            <person name="Okamoto M."/>
            <person name="Ono N."/>
            <person name="Saji S."/>
            <person name="Sakaguchi M."/>
            <person name="Sakai K."/>
            <person name="Shibata M."/>
            <person name="Shimokawa T."/>
            <person name="Song J."/>
            <person name="Takazaki Y."/>
            <person name="Terasawa K."/>
            <person name="Tsugane M."/>
            <person name="Tsuji K."/>
            <person name="Ueda S."/>
            <person name="Waki K."/>
            <person name="Yamagata H."/>
            <person name="Yamamoto M."/>
            <person name="Yamamoto S."/>
            <person name="Yamane H."/>
            <person name="Yoshiki S."/>
            <person name="Yoshihara R."/>
            <person name="Yukawa K."/>
            <person name="Zhong H."/>
            <person name="Yano M."/>
            <person name="Yuan Q."/>
            <person name="Ouyang S."/>
            <person name="Liu J."/>
            <person name="Jones K.M."/>
            <person name="Gansberger K."/>
            <person name="Moffat K."/>
            <person name="Hill J."/>
            <person name="Bera J."/>
            <person name="Fadrosh D."/>
            <person name="Jin S."/>
            <person name="Johri S."/>
            <person name="Kim M."/>
            <person name="Overton L."/>
            <person name="Reardon M."/>
            <person name="Tsitrin T."/>
            <person name="Vuong H."/>
            <person name="Weaver B."/>
            <person name="Ciecko A."/>
            <person name="Tallon L."/>
            <person name="Jackson J."/>
            <person name="Pai G."/>
            <person name="Aken S.V."/>
            <person name="Utterback T."/>
            <person name="Reidmuller S."/>
            <person name="Feldblyum T."/>
            <person name="Hsiao J."/>
            <person name="Zismann V."/>
            <person name="Iobst S."/>
            <person name="de Vazeille A.R."/>
            <person name="Buell C.R."/>
            <person name="Ying K."/>
            <person name="Li Y."/>
            <person name="Lu T."/>
            <person name="Huang Y."/>
            <person name="Zhao Q."/>
            <person name="Feng Q."/>
            <person name="Zhang L."/>
            <person name="Zhu J."/>
            <person name="Weng Q."/>
            <person name="Mu J."/>
            <person name="Lu Y."/>
            <person name="Fan D."/>
            <person name="Liu Y."/>
            <person name="Guan J."/>
            <person name="Zhang Y."/>
            <person name="Yu S."/>
            <person name="Liu X."/>
            <person name="Zhang Y."/>
            <person name="Hong G."/>
            <person name="Han B."/>
            <person name="Choisne N."/>
            <person name="Demange N."/>
            <person name="Orjeda G."/>
            <person name="Samain S."/>
            <person name="Cattolico L."/>
            <person name="Pelletier E."/>
            <person name="Couloux A."/>
            <person name="Segurens B."/>
            <person name="Wincker P."/>
            <person name="D'Hont A."/>
            <person name="Scarpelli C."/>
            <person name="Weissenbach J."/>
            <person name="Salanoubat M."/>
            <person name="Quetier F."/>
            <person name="Yu Y."/>
            <person name="Kim H.R."/>
            <person name="Rambo T."/>
            <person name="Currie J."/>
            <person name="Collura K."/>
            <person name="Luo M."/>
            <person name="Yang T."/>
            <person name="Ammiraju J.S.S."/>
            <person name="Engler F."/>
            <person name="Soderlund C."/>
            <person name="Wing R.A."/>
            <person name="Palmer L.E."/>
            <person name="de la Bastide M."/>
            <person name="Spiegel L."/>
            <person name="Nascimento L."/>
            <person name="Zutavern T."/>
            <person name="O'Shaughnessy A."/>
            <person name="Dike S."/>
            <person name="Dedhia N."/>
            <person name="Preston R."/>
            <person name="Balija V."/>
            <person name="McCombie W.R."/>
            <person name="Chow T."/>
            <person name="Chen H."/>
            <person name="Chung M."/>
            <person name="Chen C."/>
            <person name="Shaw J."/>
            <person name="Wu H."/>
            <person name="Hsiao K."/>
            <person name="Chao Y."/>
            <person name="Chu M."/>
            <person name="Cheng C."/>
            <person name="Hour A."/>
            <person name="Lee P."/>
            <person name="Lin S."/>
            <person name="Lin Y."/>
            <person name="Liou J."/>
            <person name="Liu S."/>
            <person name="Hsing Y."/>
            <person name="Raghuvanshi S."/>
            <person name="Mohanty A."/>
            <person name="Bharti A.K."/>
            <person name="Gaur A."/>
            <person name="Gupta V."/>
            <person name="Kumar D."/>
            <person name="Ravi V."/>
            <person name="Vij S."/>
            <person name="Kapur A."/>
            <person name="Khurana P."/>
            <person name="Khurana P."/>
            <person name="Khurana J.P."/>
            <person name="Tyagi A.K."/>
            <person name="Gaikwad K."/>
            <person name="Singh A."/>
            <person name="Dalal V."/>
            <person name="Srivastava S."/>
            <person name="Dixit A."/>
            <person name="Pal A.K."/>
            <person name="Ghazi I.A."/>
            <person name="Yadav M."/>
            <person name="Pandit A."/>
            <person name="Bhargava A."/>
            <person name="Sureshbabu K."/>
            <person name="Batra K."/>
            <person name="Sharma T.R."/>
            <person name="Mohapatra T."/>
            <person name="Singh N.K."/>
            <person name="Messing J."/>
            <person name="Nelson A.B."/>
            <person name="Fuks G."/>
            <person name="Kavchok S."/>
            <person name="Keizer G."/>
            <person name="Linton E."/>
            <person name="Llaca V."/>
            <person name="Song R."/>
            <person name="Tanyolac B."/>
            <person name="Young S."/>
            <person name="Ho-Il K."/>
            <person name="Hahn J.H."/>
            <person name="Sangsakoo G."/>
            <person name="Vanavichit A."/>
            <person name="de Mattos Luiz.A.T."/>
            <person name="Zimmer P.D."/>
            <person name="Malone G."/>
            <person name="Dellagostin O."/>
            <person name="de Oliveira A.C."/>
            <person name="Bevan M."/>
            <person name="Bancroft I."/>
            <person name="Minx P."/>
            <person name="Cordum H."/>
            <person name="Wilson R."/>
            <person name="Cheng Z."/>
            <person name="Jin W."/>
            <person name="Jiang J."/>
            <person name="Leong S.A."/>
            <person name="Iwama H."/>
            <person name="Gojobori T."/>
            <person name="Itoh T."/>
            <person name="Niimura Y."/>
            <person name="Fujii Y."/>
            <person name="Habara T."/>
            <person name="Sakai H."/>
            <person name="Sato Y."/>
            <person name="Wilson G."/>
            <person name="Kumar K."/>
            <person name="McCouch S."/>
            <person name="Juretic N."/>
            <person name="Hoen D."/>
            <person name="Wright S."/>
            <person name="Bruskiewich R."/>
            <person name="Bureau T."/>
            <person name="Miyao A."/>
            <person name="Hirochika H."/>
            <person name="Nishikawa T."/>
            <person name="Kadowaki K."/>
            <person name="Sugiura M."/>
            <person name="Burr B."/>
            <person name="Sasaki T."/>
        </authorList>
    </citation>
    <scope>NUCLEOTIDE SEQUENCE [LARGE SCALE GENOMIC DNA]</scope>
    <source>
        <strain evidence="3">cv. Nipponbare</strain>
    </source>
</reference>
<proteinExistence type="predicted"/>
<name>A0A0P0X6U7_ORYSJ</name>
<evidence type="ECO:0000313" key="3">
    <source>
        <dbReference type="Proteomes" id="UP000000763"/>
    </source>
</evidence>
<feature type="region of interest" description="Disordered" evidence="1">
    <location>
        <begin position="1"/>
        <end position="80"/>
    </location>
</feature>
<protein>
    <submittedName>
        <fullName evidence="2">Os07g0539950 protein</fullName>
    </submittedName>
</protein>